<evidence type="ECO:0000313" key="3">
    <source>
        <dbReference type="EMBL" id="KAB7506268.1"/>
    </source>
</evidence>
<dbReference type="Gene3D" id="1.10.3970.10">
    <property type="entry name" value="BSD domain"/>
    <property type="match status" value="1"/>
</dbReference>
<comment type="caution">
    <text evidence="3">The sequence shown here is derived from an EMBL/GenBank/DDBJ whole genome shotgun (WGS) entry which is preliminary data.</text>
</comment>
<protein>
    <submittedName>
        <fullName evidence="3">Synapse-associated protein 1</fullName>
    </submittedName>
</protein>
<dbReference type="EMBL" id="SEYY01000910">
    <property type="protein sequence ID" value="KAB7506268.1"/>
    <property type="molecule type" value="Genomic_DNA"/>
</dbReference>
<gene>
    <name evidence="3" type="primary">Syap1</name>
    <name evidence="3" type="ORF">Anas_01363</name>
</gene>
<sequence>MLMVTFLFMKFTASTSSFITIFKSSDNLFEARFSLTKSMKHLYLVNEESFWRNYFYRVGLIRQSTELSSLEKENPAADSEGGNKETEGNKGAKGKEEDGEQPHDGVAQGGENEFVSDAFQPSSKDVEEVKKGISQLTKPSGEEDWEAELREELGEELNEFEVVEGTNKDNEHWEEELKNMIDDDDSTSDLR</sequence>
<proteinExistence type="predicted"/>
<keyword evidence="4" id="KW-1185">Reference proteome</keyword>
<feature type="chain" id="PRO_5024402540" evidence="2">
    <location>
        <begin position="18"/>
        <end position="191"/>
    </location>
</feature>
<dbReference type="InterPro" id="IPR035925">
    <property type="entry name" value="BSD_dom_sf"/>
</dbReference>
<keyword evidence="2" id="KW-0732">Signal</keyword>
<dbReference type="OrthoDB" id="47923at2759"/>
<reference evidence="3 4" key="1">
    <citation type="journal article" date="2019" name="PLoS Biol.">
        <title>Sex chromosomes control vertical transmission of feminizing Wolbachia symbionts in an isopod.</title>
        <authorList>
            <person name="Becking T."/>
            <person name="Chebbi M.A."/>
            <person name="Giraud I."/>
            <person name="Moumen B."/>
            <person name="Laverre T."/>
            <person name="Caubet Y."/>
            <person name="Peccoud J."/>
            <person name="Gilbert C."/>
            <person name="Cordaux R."/>
        </authorList>
    </citation>
    <scope>NUCLEOTIDE SEQUENCE [LARGE SCALE GENOMIC DNA]</scope>
    <source>
        <strain evidence="3">ANa2</strain>
        <tissue evidence="3">Whole body excluding digestive tract and cuticle</tissue>
    </source>
</reference>
<dbReference type="Proteomes" id="UP000326759">
    <property type="component" value="Unassembled WGS sequence"/>
</dbReference>
<feature type="compositionally biased region" description="Basic and acidic residues" evidence="1">
    <location>
        <begin position="69"/>
        <end position="103"/>
    </location>
</feature>
<evidence type="ECO:0000256" key="1">
    <source>
        <dbReference type="SAM" id="MobiDB-lite"/>
    </source>
</evidence>
<evidence type="ECO:0000313" key="4">
    <source>
        <dbReference type="Proteomes" id="UP000326759"/>
    </source>
</evidence>
<evidence type="ECO:0000256" key="2">
    <source>
        <dbReference type="SAM" id="SignalP"/>
    </source>
</evidence>
<organism evidence="3 4">
    <name type="scientific">Armadillidium nasatum</name>
    <dbReference type="NCBI Taxonomy" id="96803"/>
    <lineage>
        <taxon>Eukaryota</taxon>
        <taxon>Metazoa</taxon>
        <taxon>Ecdysozoa</taxon>
        <taxon>Arthropoda</taxon>
        <taxon>Crustacea</taxon>
        <taxon>Multicrustacea</taxon>
        <taxon>Malacostraca</taxon>
        <taxon>Eumalacostraca</taxon>
        <taxon>Peracarida</taxon>
        <taxon>Isopoda</taxon>
        <taxon>Oniscidea</taxon>
        <taxon>Crinocheta</taxon>
        <taxon>Armadillidiidae</taxon>
        <taxon>Armadillidium</taxon>
    </lineage>
</organism>
<dbReference type="AlphaFoldDB" id="A0A5N5TIV9"/>
<feature type="region of interest" description="Disordered" evidence="1">
    <location>
        <begin position="67"/>
        <end position="144"/>
    </location>
</feature>
<feature type="signal peptide" evidence="2">
    <location>
        <begin position="1"/>
        <end position="17"/>
    </location>
</feature>
<name>A0A5N5TIV9_9CRUS</name>
<accession>A0A5N5TIV9</accession>
<dbReference type="SUPFAM" id="SSF140383">
    <property type="entry name" value="BSD domain-like"/>
    <property type="match status" value="1"/>
</dbReference>